<evidence type="ECO:0000259" key="6">
    <source>
        <dbReference type="PROSITE" id="PS51387"/>
    </source>
</evidence>
<name>A0ABW4XFH2_9ACTN</name>
<evidence type="ECO:0000256" key="2">
    <source>
        <dbReference type="ARBA" id="ARBA00022630"/>
    </source>
</evidence>
<dbReference type="InterPro" id="IPR016164">
    <property type="entry name" value="FAD-linked_Oxase-like_C"/>
</dbReference>
<dbReference type="Proteomes" id="UP001597402">
    <property type="component" value="Unassembled WGS sequence"/>
</dbReference>
<dbReference type="InterPro" id="IPR016169">
    <property type="entry name" value="FAD-bd_PCMH_sub2"/>
</dbReference>
<accession>A0ABW4XFH2</accession>
<dbReference type="InterPro" id="IPR036318">
    <property type="entry name" value="FAD-bd_PCMH-like_sf"/>
</dbReference>
<evidence type="ECO:0000313" key="7">
    <source>
        <dbReference type="EMBL" id="MFD2093434.1"/>
    </source>
</evidence>
<keyword evidence="4" id="KW-0560">Oxidoreductase</keyword>
<dbReference type="InterPro" id="IPR051914">
    <property type="entry name" value="FAD-linked_OxidoTrans_Type4"/>
</dbReference>
<evidence type="ECO:0000256" key="3">
    <source>
        <dbReference type="ARBA" id="ARBA00022827"/>
    </source>
</evidence>
<keyword evidence="3" id="KW-0274">FAD</keyword>
<feature type="region of interest" description="Disordered" evidence="5">
    <location>
        <begin position="483"/>
        <end position="502"/>
    </location>
</feature>
<dbReference type="RefSeq" id="WP_376878970.1">
    <property type="nucleotide sequence ID" value="NZ_JBHUHP010000019.1"/>
</dbReference>
<dbReference type="InterPro" id="IPR004113">
    <property type="entry name" value="FAD-bd_oxidored_4_C"/>
</dbReference>
<dbReference type="PANTHER" id="PTHR42934">
    <property type="entry name" value="GLYCOLATE OXIDASE SUBUNIT GLCD"/>
    <property type="match status" value="1"/>
</dbReference>
<comment type="caution">
    <text evidence="7">The sequence shown here is derived from an EMBL/GenBank/DDBJ whole genome shotgun (WGS) entry which is preliminary data.</text>
</comment>
<evidence type="ECO:0000256" key="5">
    <source>
        <dbReference type="SAM" id="MobiDB-lite"/>
    </source>
</evidence>
<keyword evidence="2" id="KW-0285">Flavoprotein</keyword>
<organism evidence="7 8">
    <name type="scientific">Blastococcus deserti</name>
    <dbReference type="NCBI Taxonomy" id="2259033"/>
    <lineage>
        <taxon>Bacteria</taxon>
        <taxon>Bacillati</taxon>
        <taxon>Actinomycetota</taxon>
        <taxon>Actinomycetes</taxon>
        <taxon>Geodermatophilales</taxon>
        <taxon>Geodermatophilaceae</taxon>
        <taxon>Blastococcus</taxon>
    </lineage>
</organism>
<evidence type="ECO:0000256" key="1">
    <source>
        <dbReference type="ARBA" id="ARBA00001974"/>
    </source>
</evidence>
<evidence type="ECO:0000256" key="4">
    <source>
        <dbReference type="ARBA" id="ARBA00023002"/>
    </source>
</evidence>
<reference evidence="8" key="1">
    <citation type="journal article" date="2019" name="Int. J. Syst. Evol. Microbiol.">
        <title>The Global Catalogue of Microorganisms (GCM) 10K type strain sequencing project: providing services to taxonomists for standard genome sequencing and annotation.</title>
        <authorList>
            <consortium name="The Broad Institute Genomics Platform"/>
            <consortium name="The Broad Institute Genome Sequencing Center for Infectious Disease"/>
            <person name="Wu L."/>
            <person name="Ma J."/>
        </authorList>
    </citation>
    <scope>NUCLEOTIDE SEQUENCE [LARGE SCALE GENOMIC DNA]</scope>
    <source>
        <strain evidence="8">JCM 3338</strain>
    </source>
</reference>
<dbReference type="SUPFAM" id="SSF55103">
    <property type="entry name" value="FAD-linked oxidases, C-terminal domain"/>
    <property type="match status" value="1"/>
</dbReference>
<dbReference type="Gene3D" id="1.10.45.10">
    <property type="entry name" value="Vanillyl-alcohol Oxidase, Chain A, domain 4"/>
    <property type="match status" value="1"/>
</dbReference>
<proteinExistence type="predicted"/>
<dbReference type="InterPro" id="IPR006094">
    <property type="entry name" value="Oxid_FAD_bind_N"/>
</dbReference>
<sequence length="502" mass="52459">MTVYAQEYLELLPDGVSGKVTAAFREEVAAVVSPGSLISEPAQLHTYECDGLTGYRVTPALVVLPATTEEVAAVVRLCARHRIPFVARGAGTGLSGGALPVADGIVIGLARMRSILSVDVANQRAVVQPGVTNAGISAAVGGHDLYFAPDPSSQIVCTIGGNVAENSGGAHCLKYGFTTNHVLALTFVTPAGDVVTLGGDSPDQVGPDLRALVLGSEGTLGIVTEITVRLLRRPEAVRTLVADFPDAEHAGNAVSDIVAAGIVPAAVEMLDELAIEACEKAAQAGYTLGCAAALVVELDGVGVEVDAEFERVQEICRRNASTHIRIAADPLERARIWKGRKAAFAAMGRISPDYFVQDGVIPRTRLGSTLTRIREMADAAGLRVANVFHAGDGNLHPLVLYNAAVPGEAERAEHLATAIVELCVEQGGSITGEHGVGSDKACSMLKMFGPEDLTVMARIRAAFDPQGICNPGKVLPTPRLCGERPGPYRPHPLESAGVIERL</sequence>
<comment type="cofactor">
    <cofactor evidence="1">
        <name>FAD</name>
        <dbReference type="ChEBI" id="CHEBI:57692"/>
    </cofactor>
</comment>
<dbReference type="Pfam" id="PF02913">
    <property type="entry name" value="FAD-oxidase_C"/>
    <property type="match status" value="1"/>
</dbReference>
<dbReference type="EMBL" id="JBHUHP010000019">
    <property type="protein sequence ID" value="MFD2093434.1"/>
    <property type="molecule type" value="Genomic_DNA"/>
</dbReference>
<dbReference type="Pfam" id="PF01565">
    <property type="entry name" value="FAD_binding_4"/>
    <property type="match status" value="1"/>
</dbReference>
<dbReference type="Gene3D" id="3.30.70.2740">
    <property type="match status" value="1"/>
</dbReference>
<protein>
    <submittedName>
        <fullName evidence="7">FAD-linked oxidase C-terminal domain-containing protein</fullName>
    </submittedName>
</protein>
<feature type="domain" description="FAD-binding PCMH-type" evidence="6">
    <location>
        <begin position="55"/>
        <end position="233"/>
    </location>
</feature>
<dbReference type="Gene3D" id="3.30.465.10">
    <property type="match status" value="1"/>
</dbReference>
<dbReference type="PROSITE" id="PS51387">
    <property type="entry name" value="FAD_PCMH"/>
    <property type="match status" value="1"/>
</dbReference>
<dbReference type="InterPro" id="IPR016171">
    <property type="entry name" value="Vanillyl_alc_oxidase_C-sub2"/>
</dbReference>
<dbReference type="SUPFAM" id="SSF56176">
    <property type="entry name" value="FAD-binding/transporter-associated domain-like"/>
    <property type="match status" value="1"/>
</dbReference>
<dbReference type="InterPro" id="IPR016166">
    <property type="entry name" value="FAD-bd_PCMH"/>
</dbReference>
<gene>
    <name evidence="7" type="ORF">ACFSHS_17895</name>
</gene>
<evidence type="ECO:0000313" key="8">
    <source>
        <dbReference type="Proteomes" id="UP001597402"/>
    </source>
</evidence>
<dbReference type="PANTHER" id="PTHR42934:SF1">
    <property type="entry name" value="GLYCOLATE OXIDASE SUBUNIT GLCD"/>
    <property type="match status" value="1"/>
</dbReference>
<keyword evidence="8" id="KW-1185">Reference proteome</keyword>